<evidence type="ECO:0000313" key="3">
    <source>
        <dbReference type="Proteomes" id="UP000248330"/>
    </source>
</evidence>
<accession>A0A318EAC6</accession>
<name>A0A318EAC6_9GAMM</name>
<gene>
    <name evidence="2" type="ORF">C8D93_10854</name>
</gene>
<keyword evidence="3" id="KW-1185">Reference proteome</keyword>
<dbReference type="EMBL" id="QICN01000008">
    <property type="protein sequence ID" value="PXV66082.1"/>
    <property type="molecule type" value="Genomic_DNA"/>
</dbReference>
<proteinExistence type="predicted"/>
<keyword evidence="1" id="KW-1133">Transmembrane helix</keyword>
<feature type="transmembrane region" description="Helical" evidence="1">
    <location>
        <begin position="25"/>
        <end position="47"/>
    </location>
</feature>
<sequence length="102" mass="10126">MPVPNPYDEPEYPMKTRTPTLAARLRIVATLLLTLPAVVAAACFAHGHGAVGAGVLLAVIAAAIAAGAAGAYLALAALGGSSRRRQLPAQASSAALATVSHS</sequence>
<organism evidence="2 3">
    <name type="scientific">Sinimarinibacterium flocculans</name>
    <dbReference type="NCBI Taxonomy" id="985250"/>
    <lineage>
        <taxon>Bacteria</taxon>
        <taxon>Pseudomonadati</taxon>
        <taxon>Pseudomonadota</taxon>
        <taxon>Gammaproteobacteria</taxon>
        <taxon>Nevskiales</taxon>
        <taxon>Nevskiaceae</taxon>
        <taxon>Sinimarinibacterium</taxon>
    </lineage>
</organism>
<evidence type="ECO:0000313" key="2">
    <source>
        <dbReference type="EMBL" id="PXV66082.1"/>
    </source>
</evidence>
<protein>
    <submittedName>
        <fullName evidence="2">Uncharacterized protein</fullName>
    </submittedName>
</protein>
<comment type="caution">
    <text evidence="2">The sequence shown here is derived from an EMBL/GenBank/DDBJ whole genome shotgun (WGS) entry which is preliminary data.</text>
</comment>
<keyword evidence="1" id="KW-0812">Transmembrane</keyword>
<dbReference type="AlphaFoldDB" id="A0A318EAC6"/>
<dbReference type="Proteomes" id="UP000248330">
    <property type="component" value="Unassembled WGS sequence"/>
</dbReference>
<keyword evidence="1" id="KW-0472">Membrane</keyword>
<evidence type="ECO:0000256" key="1">
    <source>
        <dbReference type="SAM" id="Phobius"/>
    </source>
</evidence>
<reference evidence="2 3" key="1">
    <citation type="submission" date="2018-04" db="EMBL/GenBank/DDBJ databases">
        <title>Genomic Encyclopedia of Type Strains, Phase IV (KMG-IV): sequencing the most valuable type-strain genomes for metagenomic binning, comparative biology and taxonomic classification.</title>
        <authorList>
            <person name="Goeker M."/>
        </authorList>
    </citation>
    <scope>NUCLEOTIDE SEQUENCE [LARGE SCALE GENOMIC DNA]</scope>
    <source>
        <strain evidence="2 3">DSM 104150</strain>
    </source>
</reference>
<feature type="transmembrane region" description="Helical" evidence="1">
    <location>
        <begin position="53"/>
        <end position="78"/>
    </location>
</feature>